<organism evidence="2 3">
    <name type="scientific">Mycolicibacterium goodii</name>
    <name type="common">Mycobacterium goodii</name>
    <dbReference type="NCBI Taxonomy" id="134601"/>
    <lineage>
        <taxon>Bacteria</taxon>
        <taxon>Bacillati</taxon>
        <taxon>Actinomycetota</taxon>
        <taxon>Actinomycetes</taxon>
        <taxon>Mycobacteriales</taxon>
        <taxon>Mycobacteriaceae</taxon>
        <taxon>Mycolicibacterium</taxon>
    </lineage>
</organism>
<keyword evidence="1" id="KW-0812">Transmembrane</keyword>
<gene>
    <name evidence="2" type="ORF">KL859_14750</name>
</gene>
<name>A0ABS6HS51_MYCGD</name>
<reference evidence="2 3" key="1">
    <citation type="submission" date="2021-05" db="EMBL/GenBank/DDBJ databases">
        <title>Draft Genome Sequences of Clinical Respiratory Isolates of Mycobacterium goodii Recovered in Ireland.</title>
        <authorList>
            <person name="Flanagan P.R."/>
            <person name="Mok S."/>
            <person name="Roycroft E."/>
            <person name="Rogers T.R."/>
            <person name="Fitzgibbon M."/>
        </authorList>
    </citation>
    <scope>NUCLEOTIDE SEQUENCE [LARGE SCALE GENOMIC DNA]</scope>
    <source>
        <strain evidence="2 3">14IE55</strain>
    </source>
</reference>
<keyword evidence="1" id="KW-1133">Transmembrane helix</keyword>
<dbReference type="EMBL" id="JAHBOM010000010">
    <property type="protein sequence ID" value="MBU8824122.1"/>
    <property type="molecule type" value="Genomic_DNA"/>
</dbReference>
<evidence type="ECO:0000256" key="1">
    <source>
        <dbReference type="SAM" id="Phobius"/>
    </source>
</evidence>
<dbReference type="RefSeq" id="WP_214394973.1">
    <property type="nucleotide sequence ID" value="NZ_JAHBOL010000014.1"/>
</dbReference>
<proteinExistence type="predicted"/>
<accession>A0ABS6HS51</accession>
<sequence>MTLLRLLLSHTRIVQSGSPPLYRMLLVGNVISAILMIVDGQIPESVANNAPGWFDAAFIGGQLFAGILALTALYMEDGSTRHATRLHRSLSLEWAGLMFMQTINGVYFVAVTFNNSGPPTSGATWYVIMFWLWVWVRMRDIRRALKELEG</sequence>
<evidence type="ECO:0000313" key="2">
    <source>
        <dbReference type="EMBL" id="MBU8824122.1"/>
    </source>
</evidence>
<evidence type="ECO:0000313" key="3">
    <source>
        <dbReference type="Proteomes" id="UP000696413"/>
    </source>
</evidence>
<dbReference type="Proteomes" id="UP000696413">
    <property type="component" value="Unassembled WGS sequence"/>
</dbReference>
<feature type="transmembrane region" description="Helical" evidence="1">
    <location>
        <begin position="21"/>
        <end position="38"/>
    </location>
</feature>
<comment type="caution">
    <text evidence="2">The sequence shown here is derived from an EMBL/GenBank/DDBJ whole genome shotgun (WGS) entry which is preliminary data.</text>
</comment>
<keyword evidence="1" id="KW-0472">Membrane</keyword>
<protein>
    <submittedName>
        <fullName evidence="2">Uncharacterized protein</fullName>
    </submittedName>
</protein>
<feature type="transmembrane region" description="Helical" evidence="1">
    <location>
        <begin position="119"/>
        <end position="136"/>
    </location>
</feature>
<feature type="transmembrane region" description="Helical" evidence="1">
    <location>
        <begin position="50"/>
        <end position="74"/>
    </location>
</feature>
<keyword evidence="3" id="KW-1185">Reference proteome</keyword>
<feature type="transmembrane region" description="Helical" evidence="1">
    <location>
        <begin position="94"/>
        <end position="113"/>
    </location>
</feature>